<sequence>MFDEVGDGVEVEIVEQASALSAYPRQPTVMIQCHPERAHFFPILAAPTERGCVPRRGPPNHFP</sequence>
<dbReference type="Proteomes" id="UP000014803">
    <property type="component" value="Chromosome"/>
</dbReference>
<dbReference type="KEGG" id="scu:SCE1572_14020"/>
<gene>
    <name evidence="1" type="ORF">SCE1572_14020</name>
</gene>
<dbReference type="EMBL" id="CP003969">
    <property type="protein sequence ID" value="AGP35548.1"/>
    <property type="molecule type" value="Genomic_DNA"/>
</dbReference>
<protein>
    <submittedName>
        <fullName evidence="1">Uncharacterized protein</fullName>
    </submittedName>
</protein>
<dbReference type="HOGENOM" id="CLU_2883554_0_0_7"/>
<proteinExistence type="predicted"/>
<evidence type="ECO:0000313" key="2">
    <source>
        <dbReference type="Proteomes" id="UP000014803"/>
    </source>
</evidence>
<name>S4XY71_SORCE</name>
<reference evidence="1 2" key="1">
    <citation type="journal article" date="2013" name="Sci. Rep.">
        <title>Extraordinary expansion of a Sorangium cellulosum genome from an alkaline milieu.</title>
        <authorList>
            <person name="Han K."/>
            <person name="Li Z.F."/>
            <person name="Peng R."/>
            <person name="Zhu L.P."/>
            <person name="Zhou T."/>
            <person name="Wang L.G."/>
            <person name="Li S.G."/>
            <person name="Zhang X.B."/>
            <person name="Hu W."/>
            <person name="Wu Z.H."/>
            <person name="Qin N."/>
            <person name="Li Y.Z."/>
        </authorList>
    </citation>
    <scope>NUCLEOTIDE SEQUENCE [LARGE SCALE GENOMIC DNA]</scope>
    <source>
        <strain evidence="1 2">So0157-2</strain>
    </source>
</reference>
<organism evidence="1 2">
    <name type="scientific">Sorangium cellulosum So0157-2</name>
    <dbReference type="NCBI Taxonomy" id="1254432"/>
    <lineage>
        <taxon>Bacteria</taxon>
        <taxon>Pseudomonadati</taxon>
        <taxon>Myxococcota</taxon>
        <taxon>Polyangia</taxon>
        <taxon>Polyangiales</taxon>
        <taxon>Polyangiaceae</taxon>
        <taxon>Sorangium</taxon>
    </lineage>
</organism>
<dbReference type="AlphaFoldDB" id="S4XY71"/>
<accession>S4XY71</accession>
<evidence type="ECO:0000313" key="1">
    <source>
        <dbReference type="EMBL" id="AGP35548.1"/>
    </source>
</evidence>